<evidence type="ECO:0000313" key="2">
    <source>
        <dbReference type="Proteomes" id="UP001165063"/>
    </source>
</evidence>
<proteinExistence type="predicted"/>
<organism evidence="1 2">
    <name type="scientific">Ambrosiozyma monospora</name>
    <name type="common">Yeast</name>
    <name type="synonym">Endomycopsis monosporus</name>
    <dbReference type="NCBI Taxonomy" id="43982"/>
    <lineage>
        <taxon>Eukaryota</taxon>
        <taxon>Fungi</taxon>
        <taxon>Dikarya</taxon>
        <taxon>Ascomycota</taxon>
        <taxon>Saccharomycotina</taxon>
        <taxon>Pichiomycetes</taxon>
        <taxon>Pichiales</taxon>
        <taxon>Pichiaceae</taxon>
        <taxon>Ambrosiozyma</taxon>
    </lineage>
</organism>
<dbReference type="OrthoDB" id="1703642at2759"/>
<reference evidence="1" key="1">
    <citation type="submission" date="2023-04" db="EMBL/GenBank/DDBJ databases">
        <title>Ambrosiozyma monospora NBRC 1965.</title>
        <authorList>
            <person name="Ichikawa N."/>
            <person name="Sato H."/>
            <person name="Tonouchi N."/>
        </authorList>
    </citation>
    <scope>NUCLEOTIDE SEQUENCE</scope>
    <source>
        <strain evidence="1">NBRC 1965</strain>
    </source>
</reference>
<dbReference type="Proteomes" id="UP001165063">
    <property type="component" value="Unassembled WGS sequence"/>
</dbReference>
<keyword evidence="2" id="KW-1185">Reference proteome</keyword>
<protein>
    <submittedName>
        <fullName evidence="1">Unnamed protein product</fullName>
    </submittedName>
</protein>
<accession>A0A9W6Z0R4</accession>
<dbReference type="AlphaFoldDB" id="A0A9W6Z0R4"/>
<sequence length="70" mass="7815">MQFLETSAFQSTNVEQAFIGISKQIKSPMTSSHPANSSKKPSDFTLRVLEKISSRINKSRNILHHSPADN</sequence>
<gene>
    <name evidence="1" type="ORF">Amon01_000862800</name>
</gene>
<name>A0A9W6Z0R4_AMBMO</name>
<dbReference type="EMBL" id="BSXU01007839">
    <property type="protein sequence ID" value="GMG56563.1"/>
    <property type="molecule type" value="Genomic_DNA"/>
</dbReference>
<comment type="caution">
    <text evidence="1">The sequence shown here is derived from an EMBL/GenBank/DDBJ whole genome shotgun (WGS) entry which is preliminary data.</text>
</comment>
<evidence type="ECO:0000313" key="1">
    <source>
        <dbReference type="EMBL" id="GMG56563.1"/>
    </source>
</evidence>